<dbReference type="SUPFAM" id="SSF55729">
    <property type="entry name" value="Acyl-CoA N-acyltransferases (Nat)"/>
    <property type="match status" value="1"/>
</dbReference>
<evidence type="ECO:0000313" key="2">
    <source>
        <dbReference type="EMBL" id="WLR96798.1"/>
    </source>
</evidence>
<proteinExistence type="predicted"/>
<keyword evidence="2" id="KW-0012">Acyltransferase</keyword>
<dbReference type="EC" id="2.3.1.-" evidence="2"/>
<evidence type="ECO:0000259" key="1">
    <source>
        <dbReference type="PROSITE" id="PS51186"/>
    </source>
</evidence>
<reference evidence="2 3" key="1">
    <citation type="submission" date="2023-08" db="EMBL/GenBank/DDBJ databases">
        <title>Pathogen: clinical or host-associated sample.</title>
        <authorList>
            <person name="Hergert J."/>
            <person name="Casey R."/>
            <person name="Wagner J."/>
            <person name="Young E.L."/>
            <person name="Oakeson K.F."/>
        </authorList>
    </citation>
    <scope>NUCLEOTIDE SEQUENCE [LARGE SCALE GENOMIC DNA]</scope>
    <source>
        <strain evidence="2 3">1760953</strain>
    </source>
</reference>
<dbReference type="InterPro" id="IPR000182">
    <property type="entry name" value="GNAT_dom"/>
</dbReference>
<dbReference type="RefSeq" id="WP_306037014.1">
    <property type="nucleotide sequence ID" value="NZ_CP132302.1"/>
</dbReference>
<feature type="domain" description="N-acetyltransferase" evidence="1">
    <location>
        <begin position="12"/>
        <end position="161"/>
    </location>
</feature>
<sequence>MSSGKAGLIFRAHYLDDRAAWQGLCDLLRDIFEIDVSGLDRLGGPDPTSAPFGFFDADGACIANITAFAMPLVIDGVFVRAAGLQSGAVRPSHRGRGLYRAVMEAALDHCDAEGFEAVVLLTDKPALYEKHGFRPLPQHRFAGVPPTGGQAFATRRLHLANEADLTLLSRLLDGRAPVSDRFAPLRQKEMFLFNASLMPDLKLDLLEDASAVVAWQADGEGNVDILDIVGTRMPALADILASLDVTPQRVTVHFAPDHLAWDGEAIADDGEMVFMLRGPDDLQPALPFALPPMAAF</sequence>
<dbReference type="EMBL" id="CP132302">
    <property type="protein sequence ID" value="WLR96798.1"/>
    <property type="molecule type" value="Genomic_DNA"/>
</dbReference>
<name>A0AA50H520_9HYPH</name>
<organism evidence="2 3">
    <name type="scientific">Shinella sumterensis</name>
    <dbReference type="NCBI Taxonomy" id="1967501"/>
    <lineage>
        <taxon>Bacteria</taxon>
        <taxon>Pseudomonadati</taxon>
        <taxon>Pseudomonadota</taxon>
        <taxon>Alphaproteobacteria</taxon>
        <taxon>Hyphomicrobiales</taxon>
        <taxon>Rhizobiaceae</taxon>
        <taxon>Shinella</taxon>
    </lineage>
</organism>
<dbReference type="Gene3D" id="3.40.630.30">
    <property type="match status" value="1"/>
</dbReference>
<dbReference type="Proteomes" id="UP001234585">
    <property type="component" value="Chromosome"/>
</dbReference>
<dbReference type="CDD" id="cd04301">
    <property type="entry name" value="NAT_SF"/>
    <property type="match status" value="1"/>
</dbReference>
<gene>
    <name evidence="2" type="ORF">Q9313_13970</name>
</gene>
<accession>A0AA50H520</accession>
<protein>
    <submittedName>
        <fullName evidence="2">GNAT family N-acetyltransferase</fullName>
        <ecNumber evidence="2">2.3.1.-</ecNumber>
    </submittedName>
</protein>
<dbReference type="GO" id="GO:0016747">
    <property type="term" value="F:acyltransferase activity, transferring groups other than amino-acyl groups"/>
    <property type="evidence" value="ECO:0007669"/>
    <property type="project" value="InterPro"/>
</dbReference>
<keyword evidence="3" id="KW-1185">Reference proteome</keyword>
<dbReference type="Pfam" id="PF13527">
    <property type="entry name" value="Acetyltransf_9"/>
    <property type="match status" value="1"/>
</dbReference>
<evidence type="ECO:0000313" key="3">
    <source>
        <dbReference type="Proteomes" id="UP001234585"/>
    </source>
</evidence>
<dbReference type="PROSITE" id="PS51186">
    <property type="entry name" value="GNAT"/>
    <property type="match status" value="1"/>
</dbReference>
<dbReference type="AlphaFoldDB" id="A0AA50H520"/>
<dbReference type="InterPro" id="IPR016181">
    <property type="entry name" value="Acyl_CoA_acyltransferase"/>
</dbReference>
<keyword evidence="2" id="KW-0808">Transferase</keyword>